<dbReference type="EMBL" id="KQ460302">
    <property type="protein sequence ID" value="KPJ16119.1"/>
    <property type="molecule type" value="Genomic_DNA"/>
</dbReference>
<dbReference type="InParanoid" id="A0A0N1IIA7"/>
<dbReference type="GO" id="GO:0030334">
    <property type="term" value="P:regulation of cell migration"/>
    <property type="evidence" value="ECO:0007669"/>
    <property type="project" value="TreeGrafter"/>
</dbReference>
<name>A0A0N1IIA7_PAPMA</name>
<dbReference type="GO" id="GO:0031410">
    <property type="term" value="C:cytoplasmic vesicle"/>
    <property type="evidence" value="ECO:0007669"/>
    <property type="project" value="TreeGrafter"/>
</dbReference>
<dbReference type="PANTHER" id="PTHR14826">
    <property type="entry name" value="ANGIOMOTIN"/>
    <property type="match status" value="1"/>
</dbReference>
<protein>
    <submittedName>
        <fullName evidence="2">Angiomotin</fullName>
    </submittedName>
</protein>
<evidence type="ECO:0000313" key="2">
    <source>
        <dbReference type="EMBL" id="KPJ16119.1"/>
    </source>
</evidence>
<evidence type="ECO:0000313" key="3">
    <source>
        <dbReference type="Proteomes" id="UP000053240"/>
    </source>
</evidence>
<dbReference type="STRING" id="76193.A0A0N1IIA7"/>
<feature type="compositionally biased region" description="Low complexity" evidence="1">
    <location>
        <begin position="80"/>
        <end position="97"/>
    </location>
</feature>
<accession>A0A0N1IIA7</accession>
<dbReference type="GO" id="GO:0030036">
    <property type="term" value="P:actin cytoskeleton organization"/>
    <property type="evidence" value="ECO:0007669"/>
    <property type="project" value="TreeGrafter"/>
</dbReference>
<dbReference type="Proteomes" id="UP000053240">
    <property type="component" value="Unassembled WGS sequence"/>
</dbReference>
<dbReference type="GO" id="GO:0005923">
    <property type="term" value="C:bicellular tight junction"/>
    <property type="evidence" value="ECO:0007669"/>
    <property type="project" value="TreeGrafter"/>
</dbReference>
<dbReference type="AlphaFoldDB" id="A0A0N1IIA7"/>
<dbReference type="GO" id="GO:0005886">
    <property type="term" value="C:plasma membrane"/>
    <property type="evidence" value="ECO:0007669"/>
    <property type="project" value="TreeGrafter"/>
</dbReference>
<evidence type="ECO:0000256" key="1">
    <source>
        <dbReference type="SAM" id="MobiDB-lite"/>
    </source>
</evidence>
<dbReference type="InterPro" id="IPR051747">
    <property type="entry name" value="Angiomotin-like"/>
</dbReference>
<gene>
    <name evidence="2" type="ORF">RR48_00671</name>
</gene>
<sequence length="194" mass="22093">MAPASFGRVRCPSSGRVFILRTLQSCSVSHSVETSRTVTVLSNGFPQSLSGSETDVSTSNENLSREERYVVRHTARVEPQGQENQSQNNNNGNNRNSLKLEEEVEKVRRAHEELVGSCERRERLERAARLRLQADCRRLHDLNRALKQQVELVSQGVRNESDSNAEALRKELQNREMLIAQLITQSIMLILYYV</sequence>
<dbReference type="PANTHER" id="PTHR14826:SF14">
    <property type="entry name" value="ANGIOMOTIN_C DOMAIN-CONTAINING PROTEIN"/>
    <property type="match status" value="1"/>
</dbReference>
<organism evidence="2 3">
    <name type="scientific">Papilio machaon</name>
    <name type="common">Old World swallowtail butterfly</name>
    <dbReference type="NCBI Taxonomy" id="76193"/>
    <lineage>
        <taxon>Eukaryota</taxon>
        <taxon>Metazoa</taxon>
        <taxon>Ecdysozoa</taxon>
        <taxon>Arthropoda</taxon>
        <taxon>Hexapoda</taxon>
        <taxon>Insecta</taxon>
        <taxon>Pterygota</taxon>
        <taxon>Neoptera</taxon>
        <taxon>Endopterygota</taxon>
        <taxon>Lepidoptera</taxon>
        <taxon>Glossata</taxon>
        <taxon>Ditrysia</taxon>
        <taxon>Papilionoidea</taxon>
        <taxon>Papilionidae</taxon>
        <taxon>Papilioninae</taxon>
        <taxon>Papilio</taxon>
    </lineage>
</organism>
<keyword evidence="3" id="KW-1185">Reference proteome</keyword>
<feature type="region of interest" description="Disordered" evidence="1">
    <location>
        <begin position="43"/>
        <end position="98"/>
    </location>
</feature>
<proteinExistence type="predicted"/>
<reference evidence="2 3" key="1">
    <citation type="journal article" date="2015" name="Nat. Commun.">
        <title>Outbred genome sequencing and CRISPR/Cas9 gene editing in butterflies.</title>
        <authorList>
            <person name="Li X."/>
            <person name="Fan D."/>
            <person name="Zhang W."/>
            <person name="Liu G."/>
            <person name="Zhang L."/>
            <person name="Zhao L."/>
            <person name="Fang X."/>
            <person name="Chen L."/>
            <person name="Dong Y."/>
            <person name="Chen Y."/>
            <person name="Ding Y."/>
            <person name="Zhao R."/>
            <person name="Feng M."/>
            <person name="Zhu Y."/>
            <person name="Feng Y."/>
            <person name="Jiang X."/>
            <person name="Zhu D."/>
            <person name="Xiang H."/>
            <person name="Feng X."/>
            <person name="Li S."/>
            <person name="Wang J."/>
            <person name="Zhang G."/>
            <person name="Kronforst M.R."/>
            <person name="Wang W."/>
        </authorList>
    </citation>
    <scope>NUCLEOTIDE SEQUENCE [LARGE SCALE GENOMIC DNA]</scope>
    <source>
        <strain evidence="2">Ya'a_city_454_Pm</strain>
        <tissue evidence="2">Whole body</tissue>
    </source>
</reference>
<feature type="compositionally biased region" description="Polar residues" evidence="1">
    <location>
        <begin position="43"/>
        <end position="62"/>
    </location>
</feature>